<keyword evidence="5" id="KW-0472">Membrane</keyword>
<evidence type="ECO:0000256" key="1">
    <source>
        <dbReference type="ARBA" id="ARBA00004479"/>
    </source>
</evidence>
<dbReference type="InterPro" id="IPR051716">
    <property type="entry name" value="Plant_RL_S/T_kinase"/>
</dbReference>
<evidence type="ECO:0000256" key="3">
    <source>
        <dbReference type="ARBA" id="ARBA00022729"/>
    </source>
</evidence>
<accession>A0A9Q1KWK3</accession>
<evidence type="ECO:0000313" key="8">
    <source>
        <dbReference type="EMBL" id="KAJ8450863.1"/>
    </source>
</evidence>
<dbReference type="FunFam" id="3.80.10.10:FF:000041">
    <property type="entry name" value="LRR receptor-like serine/threonine-protein kinase ERECTA"/>
    <property type="match status" value="1"/>
</dbReference>
<reference evidence="8" key="1">
    <citation type="submission" date="2022-04" db="EMBL/GenBank/DDBJ databases">
        <title>Carnegiea gigantea Genome sequencing and assembly v2.</title>
        <authorList>
            <person name="Copetti D."/>
            <person name="Sanderson M.J."/>
            <person name="Burquez A."/>
            <person name="Wojciechowski M.F."/>
        </authorList>
    </citation>
    <scope>NUCLEOTIDE SEQUENCE</scope>
    <source>
        <strain evidence="8">SGP5-SGP5p</strain>
        <tissue evidence="8">Aerial part</tissue>
    </source>
</reference>
<dbReference type="InterPro" id="IPR001611">
    <property type="entry name" value="Leu-rich_rpt"/>
</dbReference>
<evidence type="ECO:0000256" key="4">
    <source>
        <dbReference type="ARBA" id="ARBA00022737"/>
    </source>
</evidence>
<keyword evidence="9" id="KW-1185">Reference proteome</keyword>
<keyword evidence="3" id="KW-0732">Signal</keyword>
<dbReference type="SUPFAM" id="SSF52058">
    <property type="entry name" value="L domain-like"/>
    <property type="match status" value="1"/>
</dbReference>
<evidence type="ECO:0000256" key="6">
    <source>
        <dbReference type="ARBA" id="ARBA00023170"/>
    </source>
</evidence>
<comment type="subcellular location">
    <subcellularLocation>
        <location evidence="1">Membrane</location>
        <topology evidence="1">Single-pass type I membrane protein</topology>
    </subcellularLocation>
</comment>
<name>A0A9Q1KWK3_9CARY</name>
<sequence length="231" mass="25097">MIHNENSLSIVVFCNSDSYLHDVSHYPQEKSCKQSNLVRFTLRSNSLGLGQPTDLDFVSCLANATFLNFLLIGKNNFGGIFPSVICNFTRLSRLDLETNKIAGQIPSCIHNLVGLQGLYLLGNKLSGVIPSGAGKLQNLLYLDISANQLSGRIPSSIGNLTHLTRVILSENNLEGHIPSTLGNLLGIALSCSAELPQERLQMSEVAAKLSSIKNKLRGIRSLQQRQILAGL</sequence>
<proteinExistence type="predicted"/>
<evidence type="ECO:0000313" key="9">
    <source>
        <dbReference type="Proteomes" id="UP001153076"/>
    </source>
</evidence>
<evidence type="ECO:0000256" key="2">
    <source>
        <dbReference type="ARBA" id="ARBA00022614"/>
    </source>
</evidence>
<dbReference type="PANTHER" id="PTHR48053">
    <property type="entry name" value="LEUCINE RICH REPEAT FAMILY PROTEIN, EXPRESSED"/>
    <property type="match status" value="1"/>
</dbReference>
<gene>
    <name evidence="8" type="ORF">Cgig2_032488</name>
</gene>
<dbReference type="InterPro" id="IPR032675">
    <property type="entry name" value="LRR_dom_sf"/>
</dbReference>
<evidence type="ECO:0000256" key="5">
    <source>
        <dbReference type="ARBA" id="ARBA00023136"/>
    </source>
</evidence>
<keyword evidence="7" id="KW-0325">Glycoprotein</keyword>
<dbReference type="OrthoDB" id="1713839at2759"/>
<dbReference type="Proteomes" id="UP001153076">
    <property type="component" value="Unassembled WGS sequence"/>
</dbReference>
<evidence type="ECO:0000256" key="7">
    <source>
        <dbReference type="ARBA" id="ARBA00023180"/>
    </source>
</evidence>
<organism evidence="8 9">
    <name type="scientific">Carnegiea gigantea</name>
    <dbReference type="NCBI Taxonomy" id="171969"/>
    <lineage>
        <taxon>Eukaryota</taxon>
        <taxon>Viridiplantae</taxon>
        <taxon>Streptophyta</taxon>
        <taxon>Embryophyta</taxon>
        <taxon>Tracheophyta</taxon>
        <taxon>Spermatophyta</taxon>
        <taxon>Magnoliopsida</taxon>
        <taxon>eudicotyledons</taxon>
        <taxon>Gunneridae</taxon>
        <taxon>Pentapetalae</taxon>
        <taxon>Caryophyllales</taxon>
        <taxon>Cactineae</taxon>
        <taxon>Cactaceae</taxon>
        <taxon>Cactoideae</taxon>
        <taxon>Echinocereeae</taxon>
        <taxon>Carnegiea</taxon>
    </lineage>
</organism>
<keyword evidence="6" id="KW-0675">Receptor</keyword>
<protein>
    <submittedName>
        <fullName evidence="8">Uncharacterized protein</fullName>
    </submittedName>
</protein>
<dbReference type="AlphaFoldDB" id="A0A9Q1KWK3"/>
<keyword evidence="2" id="KW-0433">Leucine-rich repeat</keyword>
<keyword evidence="4" id="KW-0677">Repeat</keyword>
<dbReference type="PANTHER" id="PTHR48053:SF71">
    <property type="entry name" value="LEUCINE RICH REPEAT FAMILY PROTEIN, EXPRESSED"/>
    <property type="match status" value="1"/>
</dbReference>
<dbReference type="EMBL" id="JAKOGI010000012">
    <property type="protein sequence ID" value="KAJ8450863.1"/>
    <property type="molecule type" value="Genomic_DNA"/>
</dbReference>
<dbReference type="GO" id="GO:0016020">
    <property type="term" value="C:membrane"/>
    <property type="evidence" value="ECO:0007669"/>
    <property type="project" value="UniProtKB-SubCell"/>
</dbReference>
<comment type="caution">
    <text evidence="8">The sequence shown here is derived from an EMBL/GenBank/DDBJ whole genome shotgun (WGS) entry which is preliminary data.</text>
</comment>
<dbReference type="Gene3D" id="3.80.10.10">
    <property type="entry name" value="Ribonuclease Inhibitor"/>
    <property type="match status" value="1"/>
</dbReference>
<dbReference type="Pfam" id="PF00560">
    <property type="entry name" value="LRR_1"/>
    <property type="match status" value="3"/>
</dbReference>